<dbReference type="SUPFAM" id="SSF52540">
    <property type="entry name" value="P-loop containing nucleoside triphosphate hydrolases"/>
    <property type="match status" value="1"/>
</dbReference>
<feature type="domain" description="CN hydrolase" evidence="3">
    <location>
        <begin position="593"/>
        <end position="851"/>
    </location>
</feature>
<dbReference type="Pfam" id="PF19018">
    <property type="entry name" value="Vanin_C"/>
    <property type="match status" value="1"/>
</dbReference>
<comment type="similarity">
    <text evidence="1">Belongs to the carbon-nitrogen hydrolase superfamily. BTD/VNN family.</text>
</comment>
<keyword evidence="2" id="KW-0378">Hydrolase</keyword>
<evidence type="ECO:0000259" key="3">
    <source>
        <dbReference type="PROSITE" id="PS50263"/>
    </source>
</evidence>
<dbReference type="InterPro" id="IPR040154">
    <property type="entry name" value="Biotinidase/VNN"/>
</dbReference>
<sequence>MNKSSSLKDSKDSKKALCELESHKFPTIKKTVTFVDKTLFIKCVLSDARKIVLLTAPRSFGKTTLMDMLKQFLLGKTDLFKNLKICTEETQFFSKHCRSHPVIHIDLGSVRGSSFTQVKHKLSFAINRAFQEHKYLVKKTDDGRIVWTSEKLSISHIDVERFEDFYVRKKCVTLREADLEASLTFLSEVLHTHYEEKVFILIDEYDAPAVGLVFESCPNKDDIRLIHDCLKRFVANTLKFNDFIERSLIFACVRLAGAFSGDAARVIKHYPFLSDFRYAPYLGFTDEEVKQLLELPEVKAACGKVTFKTITKWYDGYMVSNSPLKIFSSWSVLNLLEGVYTTGTLKYSSFWIDTGHVENLRELFAEPSVREKIEELISDSEVKIRRVPSVNVQHLKSLRQLIFLEFDEISEENVELFLQFLADSGYFNILSIDKKKDEIETNTEHFENDSKWCILKIPNFEIKQHIRNVCYSEALATVFEFNLKATSIENYLSALKLVLESTSERAFVDLANAVLVLLSESQGIMNEKEHHHILYTLAYNSKYFEIHSEVQIKKKRKGPGIANTLDMVIINMIFLALCLSILAFSQAAKWDNVNIAVVEYQPVDNVSLNAKQYIEILKNITNTKLDLVVFPEDTLRSDRNTSVEFKVLDTPCDSDTFADFLHDLSCAARLSRTYLAVNLVEKVKCDKSEADSSDNCKNYGFYFYNTDVIFDRNGTIVNRYRKYNLFGEYSMDRPETPEEIVTETDFGLKLGVFTCFDILFKAPAQELLKDGIDAVIYPTMWFSELPFLTAMQAQQMWSYGHNITLFAAGANSRSAGSGGSGVYRGVKGLTVGGVVAEGGTQAFIYQGDDKKQASEDVDELAKKMDGFHLKVDDSVQDYKTVVLNTSVKSTKTELCYENEDKEQFCCNFTVETTLDAIKPDLNFYTYRLVAFSGIRSYSGVANGGIEICGIIACLNNSLTSCAQRFPNYDKVQWPVTFEKITISANFEKSENHTQFPNSLKSSIRPIDTTETAWSGSQVTRDGKDLIERKFSITKPQNRLLTFAIFGRNFEQDSTPRDDNNSSGHLSALWVLLCTSLFVLYEIK</sequence>
<protein>
    <recommendedName>
        <fullName evidence="3">CN hydrolase domain-containing protein</fullName>
    </recommendedName>
</protein>
<dbReference type="PANTHER" id="PTHR10609:SF14">
    <property type="entry name" value="BIOTINIDASE"/>
    <property type="match status" value="1"/>
</dbReference>
<dbReference type="Gene3D" id="3.60.110.10">
    <property type="entry name" value="Carbon-nitrogen hydrolase"/>
    <property type="match status" value="1"/>
</dbReference>
<dbReference type="HOGENOM" id="CLU_279702_0_0_1"/>
<dbReference type="GO" id="GO:0016787">
    <property type="term" value="F:hydrolase activity"/>
    <property type="evidence" value="ECO:0007669"/>
    <property type="project" value="UniProtKB-KW"/>
</dbReference>
<reference evidence="4 5" key="1">
    <citation type="journal article" date="2008" name="Nature">
        <title>The genome of the model beetle and pest Tribolium castaneum.</title>
        <authorList>
            <consortium name="Tribolium Genome Sequencing Consortium"/>
            <person name="Richards S."/>
            <person name="Gibbs R.A."/>
            <person name="Weinstock G.M."/>
            <person name="Brown S.J."/>
            <person name="Denell R."/>
            <person name="Beeman R.W."/>
            <person name="Gibbs R."/>
            <person name="Beeman R.W."/>
            <person name="Brown S.J."/>
            <person name="Bucher G."/>
            <person name="Friedrich M."/>
            <person name="Grimmelikhuijzen C.J."/>
            <person name="Klingler M."/>
            <person name="Lorenzen M."/>
            <person name="Richards S."/>
            <person name="Roth S."/>
            <person name="Schroder R."/>
            <person name="Tautz D."/>
            <person name="Zdobnov E.M."/>
            <person name="Muzny D."/>
            <person name="Gibbs R.A."/>
            <person name="Weinstock G.M."/>
            <person name="Attaway T."/>
            <person name="Bell S."/>
            <person name="Buhay C.J."/>
            <person name="Chandrabose M.N."/>
            <person name="Chavez D."/>
            <person name="Clerk-Blankenburg K.P."/>
            <person name="Cree A."/>
            <person name="Dao M."/>
            <person name="Davis C."/>
            <person name="Chacko J."/>
            <person name="Dinh H."/>
            <person name="Dugan-Rocha S."/>
            <person name="Fowler G."/>
            <person name="Garner T.T."/>
            <person name="Garnes J."/>
            <person name="Gnirke A."/>
            <person name="Hawes A."/>
            <person name="Hernandez J."/>
            <person name="Hines S."/>
            <person name="Holder M."/>
            <person name="Hume J."/>
            <person name="Jhangiani S.N."/>
            <person name="Joshi V."/>
            <person name="Khan Z.M."/>
            <person name="Jackson L."/>
            <person name="Kovar C."/>
            <person name="Kowis A."/>
            <person name="Lee S."/>
            <person name="Lewis L.R."/>
            <person name="Margolis J."/>
            <person name="Morgan M."/>
            <person name="Nazareth L.V."/>
            <person name="Nguyen N."/>
            <person name="Okwuonu G."/>
            <person name="Parker D."/>
            <person name="Richards S."/>
            <person name="Ruiz S.J."/>
            <person name="Santibanez J."/>
            <person name="Savard J."/>
            <person name="Scherer S.E."/>
            <person name="Schneider B."/>
            <person name="Sodergren E."/>
            <person name="Tautz D."/>
            <person name="Vattahil S."/>
            <person name="Villasana D."/>
            <person name="White C.S."/>
            <person name="Wright R."/>
            <person name="Park Y."/>
            <person name="Beeman R.W."/>
            <person name="Lord J."/>
            <person name="Oppert B."/>
            <person name="Lorenzen M."/>
            <person name="Brown S."/>
            <person name="Wang L."/>
            <person name="Savard J."/>
            <person name="Tautz D."/>
            <person name="Richards S."/>
            <person name="Weinstock G."/>
            <person name="Gibbs R.A."/>
            <person name="Liu Y."/>
            <person name="Worley K."/>
            <person name="Weinstock G."/>
            <person name="Elsik C.G."/>
            <person name="Reese J.T."/>
            <person name="Elhaik E."/>
            <person name="Landan G."/>
            <person name="Graur D."/>
            <person name="Arensburger P."/>
            <person name="Atkinson P."/>
            <person name="Beeman R.W."/>
            <person name="Beidler J."/>
            <person name="Brown S.J."/>
            <person name="Demuth J.P."/>
            <person name="Drury D.W."/>
            <person name="Du Y.Z."/>
            <person name="Fujiwara H."/>
            <person name="Lorenzen M."/>
            <person name="Maselli V."/>
            <person name="Osanai M."/>
            <person name="Park Y."/>
            <person name="Robertson H.M."/>
            <person name="Tu Z."/>
            <person name="Wang J.J."/>
            <person name="Wang S."/>
            <person name="Richards S."/>
            <person name="Song H."/>
            <person name="Zhang L."/>
            <person name="Sodergren E."/>
            <person name="Werner D."/>
            <person name="Stanke M."/>
            <person name="Morgenstern B."/>
            <person name="Solovyev V."/>
            <person name="Kosarev P."/>
            <person name="Brown G."/>
            <person name="Chen H.C."/>
            <person name="Ermolaeva O."/>
            <person name="Hlavina W."/>
            <person name="Kapustin Y."/>
            <person name="Kiryutin B."/>
            <person name="Kitts P."/>
            <person name="Maglott D."/>
            <person name="Pruitt K."/>
            <person name="Sapojnikov V."/>
            <person name="Souvorov A."/>
            <person name="Mackey A.J."/>
            <person name="Waterhouse R.M."/>
            <person name="Wyder S."/>
            <person name="Zdobnov E.M."/>
            <person name="Zdobnov E.M."/>
            <person name="Wyder S."/>
            <person name="Kriventseva E.V."/>
            <person name="Kadowaki T."/>
            <person name="Bork P."/>
            <person name="Aranda M."/>
            <person name="Bao R."/>
            <person name="Beermann A."/>
            <person name="Berns N."/>
            <person name="Bolognesi R."/>
            <person name="Bonneton F."/>
            <person name="Bopp D."/>
            <person name="Brown S.J."/>
            <person name="Bucher G."/>
            <person name="Butts T."/>
            <person name="Chaumot A."/>
            <person name="Denell R.E."/>
            <person name="Ferrier D.E."/>
            <person name="Friedrich M."/>
            <person name="Gordon C.M."/>
            <person name="Jindra M."/>
            <person name="Klingler M."/>
            <person name="Lan Q."/>
            <person name="Lattorff H.M."/>
            <person name="Laudet V."/>
            <person name="von Levetsow C."/>
            <person name="Liu Z."/>
            <person name="Lutz R."/>
            <person name="Lynch J.A."/>
            <person name="da Fonseca R.N."/>
            <person name="Posnien N."/>
            <person name="Reuter R."/>
            <person name="Roth S."/>
            <person name="Savard J."/>
            <person name="Schinko J.B."/>
            <person name="Schmitt C."/>
            <person name="Schoppmeier M."/>
            <person name="Schroder R."/>
            <person name="Shippy T.D."/>
            <person name="Simonnet F."/>
            <person name="Marques-Souza H."/>
            <person name="Tautz D."/>
            <person name="Tomoyasu Y."/>
            <person name="Trauner J."/>
            <person name="Van der Zee M."/>
            <person name="Vervoort M."/>
            <person name="Wittkopp N."/>
            <person name="Wimmer E.A."/>
            <person name="Yang X."/>
            <person name="Jones A.K."/>
            <person name="Sattelle D.B."/>
            <person name="Ebert P.R."/>
            <person name="Nelson D."/>
            <person name="Scott J.G."/>
            <person name="Beeman R.W."/>
            <person name="Muthukrishnan S."/>
            <person name="Kramer K.J."/>
            <person name="Arakane Y."/>
            <person name="Beeman R.W."/>
            <person name="Zhu Q."/>
            <person name="Hogenkamp D."/>
            <person name="Dixit R."/>
            <person name="Oppert B."/>
            <person name="Jiang H."/>
            <person name="Zou Z."/>
            <person name="Marshall J."/>
            <person name="Elpidina E."/>
            <person name="Vinokurov K."/>
            <person name="Oppert C."/>
            <person name="Zou Z."/>
            <person name="Evans J."/>
            <person name="Lu Z."/>
            <person name="Zhao P."/>
            <person name="Sumathipala N."/>
            <person name="Altincicek B."/>
            <person name="Vilcinskas A."/>
            <person name="Williams M."/>
            <person name="Hultmark D."/>
            <person name="Hetru C."/>
            <person name="Jiang H."/>
            <person name="Grimmelikhuijzen C.J."/>
            <person name="Hauser F."/>
            <person name="Cazzamali G."/>
            <person name="Williamson M."/>
            <person name="Park Y."/>
            <person name="Li B."/>
            <person name="Tanaka Y."/>
            <person name="Predel R."/>
            <person name="Neupert S."/>
            <person name="Schachtner J."/>
            <person name="Verleyen P."/>
            <person name="Raible F."/>
            <person name="Bork P."/>
            <person name="Friedrich M."/>
            <person name="Walden K.K."/>
            <person name="Robertson H.M."/>
            <person name="Angeli S."/>
            <person name="Foret S."/>
            <person name="Bucher G."/>
            <person name="Schuetz S."/>
            <person name="Maleszka R."/>
            <person name="Wimmer E.A."/>
            <person name="Beeman R.W."/>
            <person name="Lorenzen M."/>
            <person name="Tomoyasu Y."/>
            <person name="Miller S.C."/>
            <person name="Grossmann D."/>
            <person name="Bucher G."/>
        </authorList>
    </citation>
    <scope>NUCLEOTIDE SEQUENCE [LARGE SCALE GENOMIC DNA]</scope>
    <source>
        <strain evidence="4 5">Georgia GA2</strain>
    </source>
</reference>
<dbReference type="InterPro" id="IPR043957">
    <property type="entry name" value="Vanin_C"/>
</dbReference>
<keyword evidence="5" id="KW-1185">Reference proteome</keyword>
<dbReference type="EMBL" id="KQ972411">
    <property type="protein sequence ID" value="EFA12337.2"/>
    <property type="molecule type" value="Genomic_DNA"/>
</dbReference>
<name>D7ELT4_TRICA</name>
<dbReference type="InParanoid" id="D7ELT4"/>
<evidence type="ECO:0000313" key="4">
    <source>
        <dbReference type="EMBL" id="EFA12337.2"/>
    </source>
</evidence>
<dbReference type="Pfam" id="PF09820">
    <property type="entry name" value="AAA-ATPase_like"/>
    <property type="match status" value="1"/>
</dbReference>
<organism evidence="4 5">
    <name type="scientific">Tribolium castaneum</name>
    <name type="common">Red flour beetle</name>
    <dbReference type="NCBI Taxonomy" id="7070"/>
    <lineage>
        <taxon>Eukaryota</taxon>
        <taxon>Metazoa</taxon>
        <taxon>Ecdysozoa</taxon>
        <taxon>Arthropoda</taxon>
        <taxon>Hexapoda</taxon>
        <taxon>Insecta</taxon>
        <taxon>Pterygota</taxon>
        <taxon>Neoptera</taxon>
        <taxon>Endopterygota</taxon>
        <taxon>Coleoptera</taxon>
        <taxon>Polyphaga</taxon>
        <taxon>Cucujiformia</taxon>
        <taxon>Tenebrionidae</taxon>
        <taxon>Tenebrionidae incertae sedis</taxon>
        <taxon>Tribolium</taxon>
    </lineage>
</organism>
<dbReference type="PANTHER" id="PTHR10609">
    <property type="entry name" value="BIOTINIDASE-RELATED"/>
    <property type="match status" value="1"/>
</dbReference>
<dbReference type="InterPro" id="IPR003010">
    <property type="entry name" value="C-N_Hydrolase"/>
</dbReference>
<dbReference type="eggNOG" id="KOG0806">
    <property type="taxonomic scope" value="Eukaryota"/>
</dbReference>
<accession>D7ELT4</accession>
<reference evidence="4 5" key="2">
    <citation type="journal article" date="2010" name="Nucleic Acids Res.">
        <title>BeetleBase in 2010: revisions to provide comprehensive genomic information for Tribolium castaneum.</title>
        <authorList>
            <person name="Kim H.S."/>
            <person name="Murphy T."/>
            <person name="Xia J."/>
            <person name="Caragea D."/>
            <person name="Park Y."/>
            <person name="Beeman R.W."/>
            <person name="Lorenzen M.D."/>
            <person name="Butcher S."/>
            <person name="Manak J.R."/>
            <person name="Brown S.J."/>
        </authorList>
    </citation>
    <scope>NUCLEOTIDE SEQUENCE [LARGE SCALE GENOMIC DNA]</scope>
    <source>
        <strain evidence="4 5">Georgia GA2</strain>
    </source>
</reference>
<evidence type="ECO:0000256" key="1">
    <source>
        <dbReference type="ARBA" id="ARBA00008225"/>
    </source>
</evidence>
<gene>
    <name evidence="4" type="primary">AUGUSTUS-3.0.2_16022</name>
    <name evidence="4" type="ORF">TcasGA2_TC016022</name>
</gene>
<dbReference type="AlphaFoldDB" id="D7ELT4"/>
<dbReference type="PROSITE" id="PS50263">
    <property type="entry name" value="CN_HYDROLASE"/>
    <property type="match status" value="1"/>
</dbReference>
<dbReference type="Gene3D" id="3.40.50.300">
    <property type="entry name" value="P-loop containing nucleotide triphosphate hydrolases"/>
    <property type="match status" value="1"/>
</dbReference>
<dbReference type="InterPro" id="IPR018631">
    <property type="entry name" value="AAA-ATPase-like_dom"/>
</dbReference>
<dbReference type="STRING" id="7070.D7ELT4"/>
<dbReference type="Proteomes" id="UP000007266">
    <property type="component" value="Unassembled WGS sequence"/>
</dbReference>
<evidence type="ECO:0000256" key="2">
    <source>
        <dbReference type="ARBA" id="ARBA00022801"/>
    </source>
</evidence>
<dbReference type="SUPFAM" id="SSF56317">
    <property type="entry name" value="Carbon-nitrogen hydrolase"/>
    <property type="match status" value="1"/>
</dbReference>
<dbReference type="InterPro" id="IPR036526">
    <property type="entry name" value="C-N_Hydrolase_sf"/>
</dbReference>
<evidence type="ECO:0000313" key="5">
    <source>
        <dbReference type="Proteomes" id="UP000007266"/>
    </source>
</evidence>
<dbReference type="InterPro" id="IPR027417">
    <property type="entry name" value="P-loop_NTPase"/>
</dbReference>
<proteinExistence type="inferred from homology"/>
<dbReference type="Pfam" id="PF00795">
    <property type="entry name" value="CN_hydrolase"/>
    <property type="match status" value="1"/>
</dbReference>